<reference evidence="1" key="1">
    <citation type="submission" date="2021-06" db="EMBL/GenBank/DDBJ databases">
        <authorList>
            <person name="Kallberg Y."/>
            <person name="Tangrot J."/>
            <person name="Rosling A."/>
        </authorList>
    </citation>
    <scope>NUCLEOTIDE SEQUENCE</scope>
    <source>
        <strain evidence="1">CL356</strain>
    </source>
</reference>
<gene>
    <name evidence="1" type="ORF">ACOLOM_LOCUS13174</name>
</gene>
<sequence length="92" mass="10136">MRLTPLQHVQTVLIEHLACQFDDPSLLMAAHQFGMSAEKTPDFVVRSNTSLKGFLGKATKGTEAVNEPIRVRLDIQEKEGKGMGEGGLRWNG</sequence>
<evidence type="ECO:0000313" key="2">
    <source>
        <dbReference type="Proteomes" id="UP000789525"/>
    </source>
</evidence>
<dbReference type="EMBL" id="CAJVPT010058512">
    <property type="protein sequence ID" value="CAG8760485.1"/>
    <property type="molecule type" value="Genomic_DNA"/>
</dbReference>
<proteinExistence type="predicted"/>
<dbReference type="Proteomes" id="UP000789525">
    <property type="component" value="Unassembled WGS sequence"/>
</dbReference>
<comment type="caution">
    <text evidence="1">The sequence shown here is derived from an EMBL/GenBank/DDBJ whole genome shotgun (WGS) entry which is preliminary data.</text>
</comment>
<accession>A0ACA9QNR4</accession>
<organism evidence="1 2">
    <name type="scientific">Acaulospora colombiana</name>
    <dbReference type="NCBI Taxonomy" id="27376"/>
    <lineage>
        <taxon>Eukaryota</taxon>
        <taxon>Fungi</taxon>
        <taxon>Fungi incertae sedis</taxon>
        <taxon>Mucoromycota</taxon>
        <taxon>Glomeromycotina</taxon>
        <taxon>Glomeromycetes</taxon>
        <taxon>Diversisporales</taxon>
        <taxon>Acaulosporaceae</taxon>
        <taxon>Acaulospora</taxon>
    </lineage>
</organism>
<evidence type="ECO:0000313" key="1">
    <source>
        <dbReference type="EMBL" id="CAG8760485.1"/>
    </source>
</evidence>
<protein>
    <submittedName>
        <fullName evidence="1">1202_t:CDS:1</fullName>
    </submittedName>
</protein>
<feature type="non-terminal residue" evidence="1">
    <location>
        <position position="92"/>
    </location>
</feature>
<name>A0ACA9QNR4_9GLOM</name>
<keyword evidence="2" id="KW-1185">Reference proteome</keyword>